<dbReference type="Pfam" id="PF04883">
    <property type="entry name" value="HK97-gp10_like"/>
    <property type="match status" value="1"/>
</dbReference>
<evidence type="ECO:0000256" key="1">
    <source>
        <dbReference type="SAM" id="MobiDB-lite"/>
    </source>
</evidence>
<dbReference type="RefSeq" id="WP_088008993.1">
    <property type="nucleotide sequence ID" value="NZ_FMBI01000037.1"/>
</dbReference>
<evidence type="ECO:0000313" key="5">
    <source>
        <dbReference type="Proteomes" id="UP000295285"/>
    </source>
</evidence>
<dbReference type="Proteomes" id="UP000195991">
    <property type="component" value="Unassembled WGS sequence"/>
</dbReference>
<reference evidence="3 5" key="2">
    <citation type="submission" date="2019-03" db="EMBL/GenBank/DDBJ databases">
        <title>Above-ground endophytic microbial communities from plants in different locations in the United States.</title>
        <authorList>
            <person name="Frank C."/>
        </authorList>
    </citation>
    <scope>NUCLEOTIDE SEQUENCE [LARGE SCALE GENOMIC DNA]</scope>
    <source>
        <strain evidence="3 5">LP_2_YM</strain>
    </source>
</reference>
<evidence type="ECO:0000313" key="4">
    <source>
        <dbReference type="Proteomes" id="UP000195991"/>
    </source>
</evidence>
<proteinExistence type="predicted"/>
<dbReference type="InterPro" id="IPR010064">
    <property type="entry name" value="HK97-gp10_tail"/>
</dbReference>
<evidence type="ECO:0008006" key="6">
    <source>
        <dbReference type="Google" id="ProtNLM"/>
    </source>
</evidence>
<sequence>MSSIDSLANDIARELQRYGKEVEEKLEVEKEAVANDLVDELKQKSPKSESQGGRKYAKGWRKKKEGNAFVVHNALKPQLTHLLEKGHAKVNGGRVPAIVHIAPAEEKAVNEFSERVERAIQQ</sequence>
<dbReference type="EMBL" id="SMDG01000001">
    <property type="protein sequence ID" value="TCW59658.1"/>
    <property type="molecule type" value="Genomic_DNA"/>
</dbReference>
<organism evidence="2 4">
    <name type="scientific">Bacillus thuringiensis</name>
    <dbReference type="NCBI Taxonomy" id="1428"/>
    <lineage>
        <taxon>Bacteria</taxon>
        <taxon>Bacillati</taxon>
        <taxon>Bacillota</taxon>
        <taxon>Bacilli</taxon>
        <taxon>Bacillales</taxon>
        <taxon>Bacillaceae</taxon>
        <taxon>Bacillus</taxon>
        <taxon>Bacillus cereus group</taxon>
    </lineage>
</organism>
<feature type="region of interest" description="Disordered" evidence="1">
    <location>
        <begin position="39"/>
        <end position="60"/>
    </location>
</feature>
<dbReference type="EMBL" id="FMBI01000037">
    <property type="protein sequence ID" value="SCC55090.1"/>
    <property type="molecule type" value="Genomic_DNA"/>
</dbReference>
<gene>
    <name evidence="2" type="ORF">BTT61001_04315</name>
    <name evidence="3" type="ORF">EC910_101288</name>
</gene>
<dbReference type="AlphaFoldDB" id="A0A1C4FGP4"/>
<accession>A0A1C4FGP4</accession>
<evidence type="ECO:0000313" key="2">
    <source>
        <dbReference type="EMBL" id="SCC55090.1"/>
    </source>
</evidence>
<reference evidence="2 4" key="1">
    <citation type="submission" date="2016-08" db="EMBL/GenBank/DDBJ databases">
        <authorList>
            <person name="Seilhamer J.J."/>
        </authorList>
    </citation>
    <scope>NUCLEOTIDE SEQUENCE [LARGE SCALE GENOMIC DNA]</scope>
    <source>
        <strain evidence="2 4">IEBC_T61001</strain>
    </source>
</reference>
<dbReference type="Proteomes" id="UP000295285">
    <property type="component" value="Unassembled WGS sequence"/>
</dbReference>
<evidence type="ECO:0000313" key="3">
    <source>
        <dbReference type="EMBL" id="TCW59658.1"/>
    </source>
</evidence>
<protein>
    <recommendedName>
        <fullName evidence="6">HK97 gp10 family phage protein</fullName>
    </recommendedName>
</protein>
<name>A0A1C4FGP4_BACTU</name>